<keyword evidence="2" id="KW-0472">Membrane</keyword>
<evidence type="ECO:0000313" key="4">
    <source>
        <dbReference type="Proteomes" id="UP000076727"/>
    </source>
</evidence>
<accession>A0A165QMA4</accession>
<dbReference type="AlphaFoldDB" id="A0A165QMA4"/>
<name>A0A165QMA4_9APHY</name>
<feature type="transmembrane region" description="Helical" evidence="2">
    <location>
        <begin position="112"/>
        <end position="134"/>
    </location>
</feature>
<protein>
    <recommendedName>
        <fullName evidence="5">Transmembrane protein</fullName>
    </recommendedName>
</protein>
<gene>
    <name evidence="3" type="ORF">DAEQUDRAFT_248011</name>
</gene>
<evidence type="ECO:0000313" key="3">
    <source>
        <dbReference type="EMBL" id="KZT69665.1"/>
    </source>
</evidence>
<evidence type="ECO:0008006" key="5">
    <source>
        <dbReference type="Google" id="ProtNLM"/>
    </source>
</evidence>
<proteinExistence type="predicted"/>
<evidence type="ECO:0000256" key="2">
    <source>
        <dbReference type="SAM" id="Phobius"/>
    </source>
</evidence>
<feature type="region of interest" description="Disordered" evidence="1">
    <location>
        <begin position="368"/>
        <end position="403"/>
    </location>
</feature>
<feature type="compositionally biased region" description="Low complexity" evidence="1">
    <location>
        <begin position="189"/>
        <end position="221"/>
    </location>
</feature>
<keyword evidence="2" id="KW-0812">Transmembrane</keyword>
<dbReference type="OrthoDB" id="2804368at2759"/>
<dbReference type="EMBL" id="KV429056">
    <property type="protein sequence ID" value="KZT69665.1"/>
    <property type="molecule type" value="Genomic_DNA"/>
</dbReference>
<sequence>MMTTVDIVVEPGGAQNLLVPDLAIGSPSAASRSSARLAHTGAYIYDMSICDVASPVSLCIHGQTLVARQEATTTITIDPEILSTAASRTFQTSTASSTATSSPAVSSILGPLLGGLLGGFFGLLLIVIAIWYAWTSRHRLFRQDDTLESQTVPTTPNIEHKLPDRFHRQSTLSSPAPTPQPYQYGVVGRPGSRLSTSLSTSTSSPHSPNPSRSRSRSPGLSVLTYSRPPSTVMNIMMPPSPTPGAPAGINTPISPGPSLAPSSRPPTPGVVGYPSPLQQYHSEWQQQRARVSWPQMSQSEDGHAADPRRSPVLRPLSERRPSRLSLTLTNWNPETDGILGELVGGKRLASQNGEALAESTTCSIAAVANSREGGGEGEAGAEVSQETLTPANAGPTDSSRAGS</sequence>
<dbReference type="Proteomes" id="UP000076727">
    <property type="component" value="Unassembled WGS sequence"/>
</dbReference>
<reference evidence="3 4" key="1">
    <citation type="journal article" date="2016" name="Mol. Biol. Evol.">
        <title>Comparative Genomics of Early-Diverging Mushroom-Forming Fungi Provides Insights into the Origins of Lignocellulose Decay Capabilities.</title>
        <authorList>
            <person name="Nagy L.G."/>
            <person name="Riley R."/>
            <person name="Tritt A."/>
            <person name="Adam C."/>
            <person name="Daum C."/>
            <person name="Floudas D."/>
            <person name="Sun H."/>
            <person name="Yadav J.S."/>
            <person name="Pangilinan J."/>
            <person name="Larsson K.H."/>
            <person name="Matsuura K."/>
            <person name="Barry K."/>
            <person name="Labutti K."/>
            <person name="Kuo R."/>
            <person name="Ohm R.A."/>
            <person name="Bhattacharya S.S."/>
            <person name="Shirouzu T."/>
            <person name="Yoshinaga Y."/>
            <person name="Martin F.M."/>
            <person name="Grigoriev I.V."/>
            <person name="Hibbett D.S."/>
        </authorList>
    </citation>
    <scope>NUCLEOTIDE SEQUENCE [LARGE SCALE GENOMIC DNA]</scope>
    <source>
        <strain evidence="3 4">L-15889</strain>
    </source>
</reference>
<feature type="compositionally biased region" description="Basic and acidic residues" evidence="1">
    <location>
        <begin position="158"/>
        <end position="167"/>
    </location>
</feature>
<feature type="compositionally biased region" description="Basic and acidic residues" evidence="1">
    <location>
        <begin position="300"/>
        <end position="309"/>
    </location>
</feature>
<keyword evidence="2" id="KW-1133">Transmembrane helix</keyword>
<organism evidence="3 4">
    <name type="scientific">Daedalea quercina L-15889</name>
    <dbReference type="NCBI Taxonomy" id="1314783"/>
    <lineage>
        <taxon>Eukaryota</taxon>
        <taxon>Fungi</taxon>
        <taxon>Dikarya</taxon>
        <taxon>Basidiomycota</taxon>
        <taxon>Agaricomycotina</taxon>
        <taxon>Agaricomycetes</taxon>
        <taxon>Polyporales</taxon>
        <taxon>Fomitopsis</taxon>
    </lineage>
</organism>
<evidence type="ECO:0000256" key="1">
    <source>
        <dbReference type="SAM" id="MobiDB-lite"/>
    </source>
</evidence>
<feature type="region of interest" description="Disordered" evidence="1">
    <location>
        <begin position="150"/>
        <end position="318"/>
    </location>
</feature>
<feature type="compositionally biased region" description="Polar residues" evidence="1">
    <location>
        <begin position="276"/>
        <end position="299"/>
    </location>
</feature>
<feature type="compositionally biased region" description="Polar residues" evidence="1">
    <location>
        <begin position="223"/>
        <end position="233"/>
    </location>
</feature>
<keyword evidence="4" id="KW-1185">Reference proteome</keyword>
<feature type="compositionally biased region" description="Polar residues" evidence="1">
    <location>
        <begin position="384"/>
        <end position="403"/>
    </location>
</feature>